<keyword evidence="5" id="KW-0808">Transferase</keyword>
<keyword evidence="1 2" id="KW-0545">Nucleotide biosynthesis</keyword>
<name>A0ABW1L0D4_9PROT</name>
<organism evidence="5 6">
    <name type="scientific">Hyphococcus aureus</name>
    <dbReference type="NCBI Taxonomy" id="2666033"/>
    <lineage>
        <taxon>Bacteria</taxon>
        <taxon>Pseudomonadati</taxon>
        <taxon>Pseudomonadota</taxon>
        <taxon>Alphaproteobacteria</taxon>
        <taxon>Parvularculales</taxon>
        <taxon>Parvularculaceae</taxon>
        <taxon>Hyphococcus</taxon>
    </lineage>
</organism>
<dbReference type="RefSeq" id="WP_379880819.1">
    <property type="nucleotide sequence ID" value="NZ_JBHPON010000003.1"/>
</dbReference>
<dbReference type="NCBIfam" id="TIGR01251">
    <property type="entry name" value="ribP_PPkin"/>
    <property type="match status" value="1"/>
</dbReference>
<comment type="similarity">
    <text evidence="2">Belongs to the ribose-phosphate pyrophosphokinase family.</text>
</comment>
<evidence type="ECO:0000313" key="5">
    <source>
        <dbReference type="EMBL" id="MFC6037786.1"/>
    </source>
</evidence>
<dbReference type="InterPro" id="IPR029057">
    <property type="entry name" value="PRTase-like"/>
</dbReference>
<dbReference type="InterPro" id="IPR000836">
    <property type="entry name" value="PRTase_dom"/>
</dbReference>
<feature type="domain" description="Ribose-phosphate pyrophosphokinase N-terminal" evidence="4">
    <location>
        <begin position="11"/>
        <end position="114"/>
    </location>
</feature>
<evidence type="ECO:0000313" key="6">
    <source>
        <dbReference type="Proteomes" id="UP001596116"/>
    </source>
</evidence>
<feature type="domain" description="Phosphoribosyltransferase" evidence="3">
    <location>
        <begin position="147"/>
        <end position="267"/>
    </location>
</feature>
<evidence type="ECO:0000256" key="1">
    <source>
        <dbReference type="ARBA" id="ARBA00022727"/>
    </source>
</evidence>
<dbReference type="Gene3D" id="3.40.50.2020">
    <property type="match status" value="2"/>
</dbReference>
<dbReference type="EC" id="2.7.6.1" evidence="5"/>
<reference evidence="5 6" key="1">
    <citation type="submission" date="2024-09" db="EMBL/GenBank/DDBJ databases">
        <authorList>
            <person name="Zhang Z.-H."/>
        </authorList>
    </citation>
    <scope>NUCLEOTIDE SEQUENCE [LARGE SCALE GENOMIC DNA]</scope>
    <source>
        <strain evidence="5 6">HHTR114</strain>
    </source>
</reference>
<dbReference type="EMBL" id="JBHPON010000003">
    <property type="protein sequence ID" value="MFC6037786.1"/>
    <property type="molecule type" value="Genomic_DNA"/>
</dbReference>
<protein>
    <submittedName>
        <fullName evidence="5">Ribose-phosphate diphosphokinase</fullName>
        <ecNumber evidence="5">2.7.6.1</ecNumber>
    </submittedName>
</protein>
<dbReference type="PANTHER" id="PTHR10210:SF41">
    <property type="entry name" value="RIBOSE-PHOSPHATE PYROPHOSPHOKINASE 1, CHLOROPLASTIC"/>
    <property type="match status" value="1"/>
</dbReference>
<evidence type="ECO:0000259" key="4">
    <source>
        <dbReference type="Pfam" id="PF13793"/>
    </source>
</evidence>
<proteinExistence type="inferred from homology"/>
<dbReference type="InterPro" id="IPR005946">
    <property type="entry name" value="Rib-P_diPkinase"/>
</dbReference>
<dbReference type="CDD" id="cd06223">
    <property type="entry name" value="PRTases_typeI"/>
    <property type="match status" value="1"/>
</dbReference>
<evidence type="ECO:0000259" key="3">
    <source>
        <dbReference type="Pfam" id="PF00156"/>
    </source>
</evidence>
<gene>
    <name evidence="5" type="ORF">ACFMB1_19700</name>
</gene>
<dbReference type="NCBIfam" id="NF005537">
    <property type="entry name" value="PRK07199.1"/>
    <property type="match status" value="1"/>
</dbReference>
<sequence>MMKRLIAAMPEDLKAAQRLEAKTGVALSEINIHKFPDGESLVRVPSIAETVIVYCSLNDPNAKLIELGLAASAFRDAGVKRLVLVAPYLCYMRQDIAFHKGEAVAQRVVCGLLAQWFDRVITVEPHLHRTKTLAAVMPGIETSALSAASLLADLIQHDAVAVTDMLIVGPDAESQSWTASVASAVGAQYMTLRKQREGDCKVSVTAEDTATIADKHIYLVDDVISTGATISAAASLLKTHGAKRIDVLAAHALFTKADEQNMLKAGVASIRSTDTVAHATNAAEISPLLAAALEKEWRS</sequence>
<dbReference type="GO" id="GO:0004749">
    <property type="term" value="F:ribose phosphate diphosphokinase activity"/>
    <property type="evidence" value="ECO:0007669"/>
    <property type="project" value="UniProtKB-EC"/>
</dbReference>
<dbReference type="SMART" id="SM01400">
    <property type="entry name" value="Pribosyltran_N"/>
    <property type="match status" value="1"/>
</dbReference>
<dbReference type="PANTHER" id="PTHR10210">
    <property type="entry name" value="RIBOSE-PHOSPHATE DIPHOSPHOKINASE FAMILY MEMBER"/>
    <property type="match status" value="1"/>
</dbReference>
<dbReference type="Proteomes" id="UP001596116">
    <property type="component" value="Unassembled WGS sequence"/>
</dbReference>
<dbReference type="Pfam" id="PF00156">
    <property type="entry name" value="Pribosyltran"/>
    <property type="match status" value="1"/>
</dbReference>
<dbReference type="InterPro" id="IPR029099">
    <property type="entry name" value="Pribosyltran_N"/>
</dbReference>
<keyword evidence="6" id="KW-1185">Reference proteome</keyword>
<dbReference type="Pfam" id="PF13793">
    <property type="entry name" value="Pribosyltran_N"/>
    <property type="match status" value="1"/>
</dbReference>
<accession>A0ABW1L0D4</accession>
<dbReference type="SUPFAM" id="SSF53271">
    <property type="entry name" value="PRTase-like"/>
    <property type="match status" value="2"/>
</dbReference>
<evidence type="ECO:0000256" key="2">
    <source>
        <dbReference type="RuleBase" id="RU004324"/>
    </source>
</evidence>
<comment type="caution">
    <text evidence="5">The sequence shown here is derived from an EMBL/GenBank/DDBJ whole genome shotgun (WGS) entry which is preliminary data.</text>
</comment>